<dbReference type="Pfam" id="PF08123">
    <property type="entry name" value="DOT1"/>
    <property type="match status" value="1"/>
</dbReference>
<dbReference type="OrthoDB" id="443402at2759"/>
<dbReference type="PANTHER" id="PTHR21451:SF0">
    <property type="entry name" value="HISTONE-LYSINE N-METHYLTRANSFERASE, H3 LYSINE-79 SPECIFIC"/>
    <property type="match status" value="1"/>
</dbReference>
<comment type="catalytic activity">
    <reaction evidence="14 15">
        <text>L-lysyl(79)-[histone H3] + 3 S-adenosyl-L-methionine = N(6),N(6),N(6)-trimethyl-L-lysyl(79)-[histone H3] + 3 S-adenosyl-L-homocysteine + 3 H(+)</text>
        <dbReference type="Rhea" id="RHEA:60328"/>
        <dbReference type="Rhea" id="RHEA-COMP:15549"/>
        <dbReference type="Rhea" id="RHEA-COMP:15552"/>
        <dbReference type="ChEBI" id="CHEBI:15378"/>
        <dbReference type="ChEBI" id="CHEBI:29969"/>
        <dbReference type="ChEBI" id="CHEBI:57856"/>
        <dbReference type="ChEBI" id="CHEBI:59789"/>
        <dbReference type="ChEBI" id="CHEBI:61961"/>
        <dbReference type="EC" id="2.1.1.360"/>
    </reaction>
</comment>
<keyword evidence="7 15" id="KW-0949">S-adenosyl-L-methionine</keyword>
<dbReference type="Gene3D" id="1.10.260.170">
    <property type="match status" value="1"/>
</dbReference>
<dbReference type="PANTHER" id="PTHR21451">
    <property type="entry name" value="HISTONE H3 METHYLTRANSFERASE"/>
    <property type="match status" value="1"/>
</dbReference>
<evidence type="ECO:0000313" key="23">
    <source>
        <dbReference type="Proteomes" id="UP000490939"/>
    </source>
</evidence>
<dbReference type="GO" id="GO:0042393">
    <property type="term" value="F:histone binding"/>
    <property type="evidence" value="ECO:0007669"/>
    <property type="project" value="InterPro"/>
</dbReference>
<feature type="binding site" evidence="16">
    <location>
        <begin position="356"/>
        <end position="365"/>
    </location>
    <ligand>
        <name>S-adenosyl-L-methionine</name>
        <dbReference type="ChEBI" id="CHEBI:59789"/>
    </ligand>
</feature>
<reference evidence="19 22" key="1">
    <citation type="submission" date="2018-12" db="EMBL/GenBank/DDBJ databases">
        <title>Venturia inaequalis Genome Resource.</title>
        <authorList>
            <person name="Lichtner F.J."/>
        </authorList>
    </citation>
    <scope>NUCLEOTIDE SEQUENCE [LARGE SCALE GENOMIC DNA]</scope>
    <source>
        <strain evidence="19 22">120213</strain>
        <strain evidence="20">Bline_iso_100314</strain>
        <strain evidence="21 23">DMI_063113</strain>
    </source>
</reference>
<evidence type="ECO:0000256" key="10">
    <source>
        <dbReference type="ARBA" id="ARBA00023015"/>
    </source>
</evidence>
<dbReference type="FunFam" id="3.40.50.150:FF:000033">
    <property type="entry name" value="Histone-lysine N-methyltransferase, H3 lysine-79 specific"/>
    <property type="match status" value="1"/>
</dbReference>
<evidence type="ECO:0000256" key="17">
    <source>
        <dbReference type="SAM" id="MobiDB-lite"/>
    </source>
</evidence>
<dbReference type="GO" id="GO:0000786">
    <property type="term" value="C:nucleosome"/>
    <property type="evidence" value="ECO:0007669"/>
    <property type="project" value="InterPro"/>
</dbReference>
<evidence type="ECO:0000256" key="12">
    <source>
        <dbReference type="ARBA" id="ARBA00023242"/>
    </source>
</evidence>
<dbReference type="GO" id="GO:0000781">
    <property type="term" value="C:chromosome, telomeric region"/>
    <property type="evidence" value="ECO:0007669"/>
    <property type="project" value="GOC"/>
</dbReference>
<evidence type="ECO:0000256" key="1">
    <source>
        <dbReference type="ARBA" id="ARBA00003482"/>
    </source>
</evidence>
<feature type="region of interest" description="Disordered" evidence="17">
    <location>
        <begin position="1"/>
        <end position="135"/>
    </location>
</feature>
<evidence type="ECO:0000259" key="18">
    <source>
        <dbReference type="PROSITE" id="PS51569"/>
    </source>
</evidence>
<evidence type="ECO:0000313" key="19">
    <source>
        <dbReference type="EMBL" id="KAE9967759.1"/>
    </source>
</evidence>
<dbReference type="Proteomes" id="UP000433883">
    <property type="component" value="Unassembled WGS sequence"/>
</dbReference>
<dbReference type="GO" id="GO:0000077">
    <property type="term" value="P:DNA damage checkpoint signaling"/>
    <property type="evidence" value="ECO:0007669"/>
    <property type="project" value="InterPro"/>
</dbReference>
<evidence type="ECO:0000256" key="11">
    <source>
        <dbReference type="ARBA" id="ARBA00023163"/>
    </source>
</evidence>
<feature type="compositionally biased region" description="Basic and acidic residues" evidence="17">
    <location>
        <begin position="123"/>
        <end position="135"/>
    </location>
</feature>
<protein>
    <recommendedName>
        <fullName evidence="4 15">Histone-lysine N-methyltransferase, H3 lysine-79 specific</fullName>
        <ecNumber evidence="3 15">2.1.1.360</ecNumber>
    </recommendedName>
    <alternativeName>
        <fullName evidence="13 15">Histone H3-K79 methyltransferase</fullName>
    </alternativeName>
</protein>
<evidence type="ECO:0000256" key="16">
    <source>
        <dbReference type="PIRSR" id="PIRSR017570-1"/>
    </source>
</evidence>
<dbReference type="PIRSF" id="PIRSF017570">
    <property type="entry name" value="Histone_H3-K79_MeTrfase"/>
    <property type="match status" value="1"/>
</dbReference>
<proteinExistence type="inferred from homology"/>
<dbReference type="GO" id="GO:0005634">
    <property type="term" value="C:nucleus"/>
    <property type="evidence" value="ECO:0007669"/>
    <property type="project" value="UniProtKB-SubCell"/>
</dbReference>
<evidence type="ECO:0000256" key="5">
    <source>
        <dbReference type="ARBA" id="ARBA00022603"/>
    </source>
</evidence>
<comment type="subcellular location">
    <subcellularLocation>
        <location evidence="2 15">Nucleus</location>
    </subcellularLocation>
</comment>
<keyword evidence="8" id="KW-0677">Repeat</keyword>
<sequence length="536" mass="59581">MFGGGRGPPKPQIRKVTVQRIIPPPPAKTNGLASARQKGGKVDGRNGSNATAGASRQPSTSSLHPSSAGSGRKVPDGASRKPSAQSRSDSARASPGRGKRKAPSPSTPNFGNASSDEDEDSSDVARKRSKHSADKDDDLKRVMCDEAAFRKRDPERKEKEARIIQGYDITTGGVFAKGYKPVFNKEQGNERIPEVKLRYPSRYGRERFQILVPHADEDFNPLEDVIQTISHTCKYFFPPSQSEALTDEASGFERRLKRSVKELSFSKFAATVEEFNSLIDKSIADDTISSHLRAQHSLALPLVERILAQVYARTVSPQVHLLKAYENGTDDVYGELLPRFTQQIFKDVNLTSDQVFLDLGSGVGNVVLQAALQIGCKSWGVERMPNPAQLADKQKEEFVPRCKNWGIKPGSVNLVTGDFLASPKIDSVLRRADVILVNNQAFTPKLNDDLTMKFLDIKEGCKIVSLKPFITDDWKLKERNLQNPKNVLVHLAKKEYWSNSVSWTDEGGTYFIAKKDSTKVQQFHKRLEARRRDSSD</sequence>
<feature type="binding site" evidence="16">
    <location>
        <position position="382"/>
    </location>
    <ligand>
        <name>S-adenosyl-L-methionine</name>
        <dbReference type="ChEBI" id="CHEBI:59789"/>
    </ligand>
</feature>
<dbReference type="EMBL" id="WNWS01000440">
    <property type="protein sequence ID" value="KAE9967759.1"/>
    <property type="molecule type" value="Genomic_DNA"/>
</dbReference>
<dbReference type="EC" id="2.1.1.360" evidence="3 15"/>
<dbReference type="InterPro" id="IPR029063">
    <property type="entry name" value="SAM-dependent_MTases_sf"/>
</dbReference>
<accession>A0A8H3UFI8</accession>
<keyword evidence="5 15" id="KW-0489">Methyltransferase</keyword>
<dbReference type="InterPro" id="IPR021162">
    <property type="entry name" value="Dot1"/>
</dbReference>
<evidence type="ECO:0000313" key="22">
    <source>
        <dbReference type="Proteomes" id="UP000447873"/>
    </source>
</evidence>
<feature type="binding site" evidence="16">
    <location>
        <begin position="418"/>
        <end position="419"/>
    </location>
    <ligand>
        <name>S-adenosyl-L-methionine</name>
        <dbReference type="ChEBI" id="CHEBI:59789"/>
    </ligand>
</feature>
<dbReference type="GO" id="GO:0140956">
    <property type="term" value="F:histone H3K79 trimethyltransferase activity"/>
    <property type="evidence" value="ECO:0007669"/>
    <property type="project" value="UniProtKB-EC"/>
</dbReference>
<dbReference type="CDD" id="cd02440">
    <property type="entry name" value="AdoMet_MTases"/>
    <property type="match status" value="1"/>
</dbReference>
<keyword evidence="11 15" id="KW-0804">Transcription</keyword>
<dbReference type="InterPro" id="IPR025789">
    <property type="entry name" value="DOT1_dom"/>
</dbReference>
<keyword evidence="9 15" id="KW-0156">Chromatin regulator</keyword>
<organism evidence="19 22">
    <name type="scientific">Venturia inaequalis</name>
    <name type="common">Apple scab fungus</name>
    <dbReference type="NCBI Taxonomy" id="5025"/>
    <lineage>
        <taxon>Eukaryota</taxon>
        <taxon>Fungi</taxon>
        <taxon>Dikarya</taxon>
        <taxon>Ascomycota</taxon>
        <taxon>Pezizomycotina</taxon>
        <taxon>Dothideomycetes</taxon>
        <taxon>Pleosporomycetidae</taxon>
        <taxon>Venturiales</taxon>
        <taxon>Venturiaceae</taxon>
        <taxon>Venturia</taxon>
    </lineage>
</organism>
<dbReference type="EMBL" id="WNWQ01000027">
    <property type="protein sequence ID" value="KAE9983539.1"/>
    <property type="molecule type" value="Genomic_DNA"/>
</dbReference>
<evidence type="ECO:0000256" key="7">
    <source>
        <dbReference type="ARBA" id="ARBA00022691"/>
    </source>
</evidence>
<evidence type="ECO:0000256" key="8">
    <source>
        <dbReference type="ARBA" id="ARBA00022737"/>
    </source>
</evidence>
<dbReference type="SUPFAM" id="SSF53335">
    <property type="entry name" value="S-adenosyl-L-methionine-dependent methyltransferases"/>
    <property type="match status" value="1"/>
</dbReference>
<dbReference type="GO" id="GO:0031509">
    <property type="term" value="P:subtelomeric heterochromatin formation"/>
    <property type="evidence" value="ECO:0007669"/>
    <property type="project" value="InterPro"/>
</dbReference>
<comment type="similarity">
    <text evidence="15">Belongs to the class I-like SAM-binding methyltransferase superfamily. DOT1 family.</text>
</comment>
<feature type="compositionally biased region" description="Low complexity" evidence="17">
    <location>
        <begin position="83"/>
        <end position="94"/>
    </location>
</feature>
<evidence type="ECO:0000256" key="3">
    <source>
        <dbReference type="ARBA" id="ARBA00012190"/>
    </source>
</evidence>
<dbReference type="InterPro" id="IPR030445">
    <property type="entry name" value="H3-K79_meTrfase"/>
</dbReference>
<dbReference type="PROSITE" id="PS51569">
    <property type="entry name" value="DOT1"/>
    <property type="match status" value="1"/>
</dbReference>
<gene>
    <name evidence="20" type="ORF">BLS_004121</name>
    <name evidence="21" type="ORF">EG327_006776</name>
    <name evidence="19" type="ORF">EG328_008020</name>
</gene>
<dbReference type="EMBL" id="WNWR01000004">
    <property type="protein sequence ID" value="KAE9994633.1"/>
    <property type="molecule type" value="Genomic_DNA"/>
</dbReference>
<evidence type="ECO:0000313" key="20">
    <source>
        <dbReference type="EMBL" id="KAE9983539.1"/>
    </source>
</evidence>
<evidence type="ECO:0000256" key="15">
    <source>
        <dbReference type="PIRNR" id="PIRNR017570"/>
    </source>
</evidence>
<keyword evidence="23" id="KW-1185">Reference proteome</keyword>
<dbReference type="Proteomes" id="UP000447873">
    <property type="component" value="Unassembled WGS sequence"/>
</dbReference>
<dbReference type="GO" id="GO:0032259">
    <property type="term" value="P:methylation"/>
    <property type="evidence" value="ECO:0007669"/>
    <property type="project" value="UniProtKB-KW"/>
</dbReference>
<evidence type="ECO:0000256" key="4">
    <source>
        <dbReference type="ARBA" id="ARBA00020987"/>
    </source>
</evidence>
<comment type="function">
    <text evidence="1 15">Histone methyltransferase that specifically trimethylates histone H3 to form H3K79me3. This methylation is required for telomere silencing and for the pachytene checkpoint during the meiotic cell cycle by allowing the recruitment of RAD9 to double strand breaks. Nucleosomes are preferred as substrate compared to free histone.</text>
</comment>
<comment type="caution">
    <text evidence="19">The sequence shown here is derived from an EMBL/GenBank/DDBJ whole genome shotgun (WGS) entry which is preliminary data.</text>
</comment>
<dbReference type="Proteomes" id="UP000490939">
    <property type="component" value="Unassembled WGS sequence"/>
</dbReference>
<feature type="compositionally biased region" description="Polar residues" evidence="17">
    <location>
        <begin position="46"/>
        <end position="69"/>
    </location>
</feature>
<evidence type="ECO:0000256" key="2">
    <source>
        <dbReference type="ARBA" id="ARBA00004123"/>
    </source>
</evidence>
<feature type="domain" description="DOT1" evidence="18">
    <location>
        <begin position="193"/>
        <end position="528"/>
    </location>
</feature>
<keyword evidence="10 15" id="KW-0805">Transcription regulation</keyword>
<evidence type="ECO:0000256" key="9">
    <source>
        <dbReference type="ARBA" id="ARBA00022853"/>
    </source>
</evidence>
<dbReference type="AlphaFoldDB" id="A0A8H3UFI8"/>
<evidence type="ECO:0000256" key="13">
    <source>
        <dbReference type="ARBA" id="ARBA00029821"/>
    </source>
</evidence>
<feature type="binding site" evidence="16">
    <location>
        <begin position="333"/>
        <end position="336"/>
    </location>
    <ligand>
        <name>S-adenosyl-L-methionine</name>
        <dbReference type="ChEBI" id="CHEBI:59789"/>
    </ligand>
</feature>
<name>A0A8H3UFI8_VENIN</name>
<evidence type="ECO:0000256" key="14">
    <source>
        <dbReference type="ARBA" id="ARBA00047770"/>
    </source>
</evidence>
<keyword evidence="12 15" id="KW-0539">Nucleus</keyword>
<keyword evidence="6 15" id="KW-0808">Transferase</keyword>
<evidence type="ECO:0000313" key="21">
    <source>
        <dbReference type="EMBL" id="KAE9994633.1"/>
    </source>
</evidence>
<dbReference type="GO" id="GO:0006281">
    <property type="term" value="P:DNA repair"/>
    <property type="evidence" value="ECO:0007669"/>
    <property type="project" value="InterPro"/>
</dbReference>
<evidence type="ECO:0000256" key="6">
    <source>
        <dbReference type="ARBA" id="ARBA00022679"/>
    </source>
</evidence>
<dbReference type="Gene3D" id="3.40.50.150">
    <property type="entry name" value="Vaccinia Virus protein VP39"/>
    <property type="match status" value="1"/>
</dbReference>